<dbReference type="SMART" id="SM00862">
    <property type="entry name" value="Trans_reg_C"/>
    <property type="match status" value="1"/>
</dbReference>
<protein>
    <submittedName>
        <fullName evidence="10">DNA-binding response regulator</fullName>
    </submittedName>
</protein>
<dbReference type="InterPro" id="IPR039420">
    <property type="entry name" value="WalR-like"/>
</dbReference>
<dbReference type="SMART" id="SM00448">
    <property type="entry name" value="REC"/>
    <property type="match status" value="1"/>
</dbReference>
<dbReference type="InterPro" id="IPR011006">
    <property type="entry name" value="CheY-like_superfamily"/>
</dbReference>
<evidence type="ECO:0000256" key="7">
    <source>
        <dbReference type="PROSITE-ProRule" id="PRU01091"/>
    </source>
</evidence>
<feature type="modified residue" description="4-aspartylphosphate" evidence="6">
    <location>
        <position position="51"/>
    </location>
</feature>
<dbReference type="InterPro" id="IPR001867">
    <property type="entry name" value="OmpR/PhoB-type_DNA-bd"/>
</dbReference>
<dbReference type="PANTHER" id="PTHR48111:SF22">
    <property type="entry name" value="REGULATOR OF RPOS"/>
    <property type="match status" value="1"/>
</dbReference>
<evidence type="ECO:0000256" key="5">
    <source>
        <dbReference type="ARBA" id="ARBA00023163"/>
    </source>
</evidence>
<dbReference type="GO" id="GO:0005829">
    <property type="term" value="C:cytosol"/>
    <property type="evidence" value="ECO:0007669"/>
    <property type="project" value="TreeGrafter"/>
</dbReference>
<dbReference type="InterPro" id="IPR036388">
    <property type="entry name" value="WH-like_DNA-bd_sf"/>
</dbReference>
<dbReference type="PANTHER" id="PTHR48111">
    <property type="entry name" value="REGULATOR OF RPOS"/>
    <property type="match status" value="1"/>
</dbReference>
<keyword evidence="1 6" id="KW-0597">Phosphoprotein</keyword>
<evidence type="ECO:0000256" key="3">
    <source>
        <dbReference type="ARBA" id="ARBA00023015"/>
    </source>
</evidence>
<dbReference type="CDD" id="cd00383">
    <property type="entry name" value="trans_reg_C"/>
    <property type="match status" value="1"/>
</dbReference>
<feature type="domain" description="Response regulatory" evidence="8">
    <location>
        <begin position="2"/>
        <end position="116"/>
    </location>
</feature>
<organism evidence="10 11">
    <name type="scientific">Tengunoibacter tsumagoiensis</name>
    <dbReference type="NCBI Taxonomy" id="2014871"/>
    <lineage>
        <taxon>Bacteria</taxon>
        <taxon>Bacillati</taxon>
        <taxon>Chloroflexota</taxon>
        <taxon>Ktedonobacteria</taxon>
        <taxon>Ktedonobacterales</taxon>
        <taxon>Dictyobacteraceae</taxon>
        <taxon>Tengunoibacter</taxon>
    </lineage>
</organism>
<feature type="domain" description="OmpR/PhoB-type" evidence="9">
    <location>
        <begin position="124"/>
        <end position="222"/>
    </location>
</feature>
<keyword evidence="3" id="KW-0805">Transcription regulation</keyword>
<keyword evidence="2" id="KW-0902">Two-component regulatory system</keyword>
<dbReference type="Pfam" id="PF00486">
    <property type="entry name" value="Trans_reg_C"/>
    <property type="match status" value="1"/>
</dbReference>
<keyword evidence="5" id="KW-0804">Transcription</keyword>
<dbReference type="FunFam" id="1.10.10.10:FF:000005">
    <property type="entry name" value="Two-component system response regulator"/>
    <property type="match status" value="1"/>
</dbReference>
<dbReference type="Pfam" id="PF00072">
    <property type="entry name" value="Response_reg"/>
    <property type="match status" value="1"/>
</dbReference>
<dbReference type="RefSeq" id="WP_126581373.1">
    <property type="nucleotide sequence ID" value="NZ_BIFR01000001.1"/>
</dbReference>
<dbReference type="Proteomes" id="UP000287352">
    <property type="component" value="Unassembled WGS sequence"/>
</dbReference>
<dbReference type="OrthoDB" id="152576at2"/>
<evidence type="ECO:0000256" key="2">
    <source>
        <dbReference type="ARBA" id="ARBA00023012"/>
    </source>
</evidence>
<evidence type="ECO:0000313" key="10">
    <source>
        <dbReference type="EMBL" id="GCE13880.1"/>
    </source>
</evidence>
<dbReference type="EMBL" id="BIFR01000001">
    <property type="protein sequence ID" value="GCE13880.1"/>
    <property type="molecule type" value="Genomic_DNA"/>
</dbReference>
<keyword evidence="11" id="KW-1185">Reference proteome</keyword>
<comment type="caution">
    <text evidence="10">The sequence shown here is derived from an EMBL/GenBank/DDBJ whole genome shotgun (WGS) entry which is preliminary data.</text>
</comment>
<evidence type="ECO:0000256" key="4">
    <source>
        <dbReference type="ARBA" id="ARBA00023125"/>
    </source>
</evidence>
<dbReference type="PROSITE" id="PS51755">
    <property type="entry name" value="OMPR_PHOB"/>
    <property type="match status" value="1"/>
</dbReference>
<reference evidence="11" key="1">
    <citation type="submission" date="2018-12" db="EMBL/GenBank/DDBJ databases">
        <title>Tengunoibacter tsumagoiensis gen. nov., sp. nov., Dictyobacter kobayashii sp. nov., D. alpinus sp. nov., and D. joshuensis sp. nov. and description of Dictyobacteraceae fam. nov. within the order Ktedonobacterales isolated from Tengu-no-mugimeshi.</title>
        <authorList>
            <person name="Wang C.M."/>
            <person name="Zheng Y."/>
            <person name="Sakai Y."/>
            <person name="Toyoda A."/>
            <person name="Minakuchi Y."/>
            <person name="Abe K."/>
            <person name="Yokota A."/>
            <person name="Yabe S."/>
        </authorList>
    </citation>
    <scope>NUCLEOTIDE SEQUENCE [LARGE SCALE GENOMIC DNA]</scope>
    <source>
        <strain evidence="11">Uno3</strain>
    </source>
</reference>
<feature type="DNA-binding region" description="OmpR/PhoB-type" evidence="7">
    <location>
        <begin position="124"/>
        <end position="222"/>
    </location>
</feature>
<proteinExistence type="predicted"/>
<dbReference type="GO" id="GO:0032993">
    <property type="term" value="C:protein-DNA complex"/>
    <property type="evidence" value="ECO:0007669"/>
    <property type="project" value="TreeGrafter"/>
</dbReference>
<keyword evidence="4 7" id="KW-0238">DNA-binding</keyword>
<dbReference type="AlphaFoldDB" id="A0A402A434"/>
<dbReference type="PROSITE" id="PS50110">
    <property type="entry name" value="RESPONSE_REGULATORY"/>
    <property type="match status" value="1"/>
</dbReference>
<sequence>MRILVAEDHPSLGMDIKQGLERCRYAVDLVADGEDALALALSVPYDLVILDVLLPSIKGFEVCKQLRDQKRTMPILFLTALDDIDSRVMGLDLGADDYLSKPFAFRELEARVRALLRREGQTKNVELHFEDILMNTSTHEVTRNGRSIQLSTKEYALLEFLLHHPRQVLSRTIIAEHVWDYDAEHFSNVIDVYIRYLRNKLCAAGEPDVIQTIRGAGYQLKETLS</sequence>
<name>A0A402A434_9CHLR</name>
<dbReference type="SUPFAM" id="SSF52172">
    <property type="entry name" value="CheY-like"/>
    <property type="match status" value="1"/>
</dbReference>
<evidence type="ECO:0000313" key="11">
    <source>
        <dbReference type="Proteomes" id="UP000287352"/>
    </source>
</evidence>
<dbReference type="Gene3D" id="6.10.250.690">
    <property type="match status" value="1"/>
</dbReference>
<dbReference type="Gene3D" id="3.40.50.2300">
    <property type="match status" value="1"/>
</dbReference>
<dbReference type="GO" id="GO:0006355">
    <property type="term" value="P:regulation of DNA-templated transcription"/>
    <property type="evidence" value="ECO:0007669"/>
    <property type="project" value="InterPro"/>
</dbReference>
<dbReference type="Gene3D" id="1.10.10.10">
    <property type="entry name" value="Winged helix-like DNA-binding domain superfamily/Winged helix DNA-binding domain"/>
    <property type="match status" value="1"/>
</dbReference>
<gene>
    <name evidence="10" type="ORF">KTT_37390</name>
</gene>
<dbReference type="FunFam" id="3.40.50.2300:FF:000002">
    <property type="entry name" value="DNA-binding response regulator PhoP"/>
    <property type="match status" value="1"/>
</dbReference>
<dbReference type="GO" id="GO:0000976">
    <property type="term" value="F:transcription cis-regulatory region binding"/>
    <property type="evidence" value="ECO:0007669"/>
    <property type="project" value="TreeGrafter"/>
</dbReference>
<dbReference type="CDD" id="cd19935">
    <property type="entry name" value="REC_OmpR_CusR-like"/>
    <property type="match status" value="1"/>
</dbReference>
<evidence type="ECO:0000256" key="1">
    <source>
        <dbReference type="ARBA" id="ARBA00022553"/>
    </source>
</evidence>
<dbReference type="InterPro" id="IPR001789">
    <property type="entry name" value="Sig_transdc_resp-reg_receiver"/>
</dbReference>
<dbReference type="GO" id="GO:0000156">
    <property type="term" value="F:phosphorelay response regulator activity"/>
    <property type="evidence" value="ECO:0007669"/>
    <property type="project" value="TreeGrafter"/>
</dbReference>
<evidence type="ECO:0000256" key="6">
    <source>
        <dbReference type="PROSITE-ProRule" id="PRU00169"/>
    </source>
</evidence>
<evidence type="ECO:0000259" key="8">
    <source>
        <dbReference type="PROSITE" id="PS50110"/>
    </source>
</evidence>
<accession>A0A402A434</accession>
<evidence type="ECO:0000259" key="9">
    <source>
        <dbReference type="PROSITE" id="PS51755"/>
    </source>
</evidence>